<evidence type="ECO:0000313" key="4">
    <source>
        <dbReference type="EMBL" id="SEL63679.1"/>
    </source>
</evidence>
<dbReference type="InterPro" id="IPR051099">
    <property type="entry name" value="AGR/TXD"/>
</dbReference>
<evidence type="ECO:0000256" key="2">
    <source>
        <dbReference type="ARBA" id="ARBA00023284"/>
    </source>
</evidence>
<sequence length="428" mass="49843">MICTSLTLHAQNKGIKFEEELSWQQLLSKAKKENKYIFVDCYTTWCGPCRTMEKEVYPQESVGDFMNATFISVKVQIDKTPKDDKRIKDWYSDAEAISRKYKIQAFPTYLFISPNGTLTSKEIGQRSTADFISIAKTSLLPSKKYIDPFNEYDKLIVAYRRGKKNYQKIPYMFKTSTDLQETKLADSLRRDYYKHLQHLKLSELYNKPTIEFLSINIQSSKDPFFKLFYPNGQKVDSVMQRGGVAQETIDRILAKEETRILFNNTKFGSEPEWDTLYDIIRAKYDSYNAERAVLLAKVDWYLENGNSPAYIKYFIEQVEKYGTDTTDKMMDAALNNFSCKVLAESNDIYQINTVIKWMEGVIKRKCCEPMAMIWDTYATLLYKAGRTKEAIQWEEKAIASISGVEVYTRIADFYRATLDKMNNGEPLR</sequence>
<accession>A0A1H7RUH2</accession>
<dbReference type="Proteomes" id="UP000198984">
    <property type="component" value="Unassembled WGS sequence"/>
</dbReference>
<keyword evidence="5" id="KW-1185">Reference proteome</keyword>
<dbReference type="InterPro" id="IPR012336">
    <property type="entry name" value="Thioredoxin-like_fold"/>
</dbReference>
<evidence type="ECO:0000259" key="3">
    <source>
        <dbReference type="PROSITE" id="PS51352"/>
    </source>
</evidence>
<dbReference type="EMBL" id="FOBB01000002">
    <property type="protein sequence ID" value="SEL63679.1"/>
    <property type="molecule type" value="Genomic_DNA"/>
</dbReference>
<dbReference type="PROSITE" id="PS51352">
    <property type="entry name" value="THIOREDOXIN_2"/>
    <property type="match status" value="1"/>
</dbReference>
<dbReference type="CDD" id="cd02947">
    <property type="entry name" value="TRX_family"/>
    <property type="match status" value="1"/>
</dbReference>
<gene>
    <name evidence="4" type="ORF">SAMN04488505_102731</name>
</gene>
<dbReference type="PANTHER" id="PTHR15337">
    <property type="entry name" value="ANTERIOR GRADIENT PROTEIN-RELATED"/>
    <property type="match status" value="1"/>
</dbReference>
<keyword evidence="2" id="KW-0676">Redox-active center</keyword>
<name>A0A1H7RUH2_9BACT</name>
<dbReference type="SUPFAM" id="SSF52833">
    <property type="entry name" value="Thioredoxin-like"/>
    <property type="match status" value="1"/>
</dbReference>
<dbReference type="Gene3D" id="3.40.30.10">
    <property type="entry name" value="Glutaredoxin"/>
    <property type="match status" value="1"/>
</dbReference>
<protein>
    <recommendedName>
        <fullName evidence="3">Thioredoxin domain-containing protein</fullName>
    </recommendedName>
</protein>
<keyword evidence="1" id="KW-0732">Signal</keyword>
<dbReference type="InterPro" id="IPR013766">
    <property type="entry name" value="Thioredoxin_domain"/>
</dbReference>
<dbReference type="PANTHER" id="PTHR15337:SF11">
    <property type="entry name" value="THIOREDOXIN DOMAIN-CONTAINING PROTEIN"/>
    <property type="match status" value="1"/>
</dbReference>
<dbReference type="InterPro" id="IPR036249">
    <property type="entry name" value="Thioredoxin-like_sf"/>
</dbReference>
<dbReference type="AlphaFoldDB" id="A0A1H7RUH2"/>
<dbReference type="PROSITE" id="PS00194">
    <property type="entry name" value="THIOREDOXIN_1"/>
    <property type="match status" value="1"/>
</dbReference>
<evidence type="ECO:0000256" key="1">
    <source>
        <dbReference type="ARBA" id="ARBA00022729"/>
    </source>
</evidence>
<dbReference type="STRING" id="573321.SAMN04488505_102731"/>
<evidence type="ECO:0000313" key="5">
    <source>
        <dbReference type="Proteomes" id="UP000198984"/>
    </source>
</evidence>
<dbReference type="Pfam" id="PF13098">
    <property type="entry name" value="Thioredoxin_2"/>
    <property type="match status" value="1"/>
</dbReference>
<feature type="domain" description="Thioredoxin" evidence="3">
    <location>
        <begin position="6"/>
        <end position="140"/>
    </location>
</feature>
<organism evidence="4 5">
    <name type="scientific">Chitinophaga rupis</name>
    <dbReference type="NCBI Taxonomy" id="573321"/>
    <lineage>
        <taxon>Bacteria</taxon>
        <taxon>Pseudomonadati</taxon>
        <taxon>Bacteroidota</taxon>
        <taxon>Chitinophagia</taxon>
        <taxon>Chitinophagales</taxon>
        <taxon>Chitinophagaceae</taxon>
        <taxon>Chitinophaga</taxon>
    </lineage>
</organism>
<reference evidence="4 5" key="1">
    <citation type="submission" date="2016-10" db="EMBL/GenBank/DDBJ databases">
        <authorList>
            <person name="de Groot N.N."/>
        </authorList>
    </citation>
    <scope>NUCLEOTIDE SEQUENCE [LARGE SCALE GENOMIC DNA]</scope>
    <source>
        <strain evidence="4 5">DSM 21039</strain>
    </source>
</reference>
<proteinExistence type="predicted"/>
<dbReference type="InterPro" id="IPR017937">
    <property type="entry name" value="Thioredoxin_CS"/>
</dbReference>